<accession>A0ABW1LMH4</accession>
<organism evidence="1 2">
    <name type="scientific">Nocardioides hankookensis</name>
    <dbReference type="NCBI Taxonomy" id="443157"/>
    <lineage>
        <taxon>Bacteria</taxon>
        <taxon>Bacillati</taxon>
        <taxon>Actinomycetota</taxon>
        <taxon>Actinomycetes</taxon>
        <taxon>Propionibacteriales</taxon>
        <taxon>Nocardioidaceae</taxon>
        <taxon>Nocardioides</taxon>
    </lineage>
</organism>
<evidence type="ECO:0000313" key="1">
    <source>
        <dbReference type="EMBL" id="MFC6045125.1"/>
    </source>
</evidence>
<dbReference type="EMBL" id="JBHSRJ010000008">
    <property type="protein sequence ID" value="MFC6045125.1"/>
    <property type="molecule type" value="Genomic_DNA"/>
</dbReference>
<proteinExistence type="predicted"/>
<reference evidence="2" key="1">
    <citation type="journal article" date="2019" name="Int. J. Syst. Evol. Microbiol.">
        <title>The Global Catalogue of Microorganisms (GCM) 10K type strain sequencing project: providing services to taxonomists for standard genome sequencing and annotation.</title>
        <authorList>
            <consortium name="The Broad Institute Genomics Platform"/>
            <consortium name="The Broad Institute Genome Sequencing Center for Infectious Disease"/>
            <person name="Wu L."/>
            <person name="Ma J."/>
        </authorList>
    </citation>
    <scope>NUCLEOTIDE SEQUENCE [LARGE SCALE GENOMIC DNA]</scope>
    <source>
        <strain evidence="2">CCUG 54522</strain>
    </source>
</reference>
<keyword evidence="2" id="KW-1185">Reference proteome</keyword>
<gene>
    <name evidence="1" type="ORF">ACFPYL_18700</name>
</gene>
<comment type="caution">
    <text evidence="1">The sequence shown here is derived from an EMBL/GenBank/DDBJ whole genome shotgun (WGS) entry which is preliminary data.</text>
</comment>
<evidence type="ECO:0008006" key="3">
    <source>
        <dbReference type="Google" id="ProtNLM"/>
    </source>
</evidence>
<sequence length="185" mass="19420">MEPILETCQAILDLDALAADDDLLERLVAESEQVQAFVPDCIAMSVTLVEHGVTFTFLAASHASIMSSLSLPLAEGGVVDLYATTPHAFGEHHQRLAEVLGASAAGAVSDADLGFRTHDAARRAPEVLRETVTVEVATGMLAGLLDIEVDDAHVRLTRSATRVGIAEPVLARAVTDLVRGDTGAP</sequence>
<evidence type="ECO:0000313" key="2">
    <source>
        <dbReference type="Proteomes" id="UP001596135"/>
    </source>
</evidence>
<protein>
    <recommendedName>
        <fullName evidence="3">ANTAR domain-containing protein</fullName>
    </recommendedName>
</protein>
<dbReference type="Proteomes" id="UP001596135">
    <property type="component" value="Unassembled WGS sequence"/>
</dbReference>
<name>A0ABW1LMH4_9ACTN</name>
<dbReference type="RefSeq" id="WP_379157739.1">
    <property type="nucleotide sequence ID" value="NZ_JBHSRJ010000008.1"/>
</dbReference>